<gene>
    <name evidence="1" type="ORF">GCM10007852_27510</name>
</gene>
<evidence type="ECO:0000313" key="1">
    <source>
        <dbReference type="EMBL" id="GLR71843.1"/>
    </source>
</evidence>
<dbReference type="RefSeq" id="WP_284218173.1">
    <property type="nucleotide sequence ID" value="NZ_BSOT01000006.1"/>
</dbReference>
<reference evidence="1" key="1">
    <citation type="journal article" date="2014" name="Int. J. Syst. Evol. Microbiol.">
        <title>Complete genome sequence of Corynebacterium casei LMG S-19264T (=DSM 44701T), isolated from a smear-ripened cheese.</title>
        <authorList>
            <consortium name="US DOE Joint Genome Institute (JGI-PGF)"/>
            <person name="Walter F."/>
            <person name="Albersmeier A."/>
            <person name="Kalinowski J."/>
            <person name="Ruckert C."/>
        </authorList>
    </citation>
    <scope>NUCLEOTIDE SEQUENCE</scope>
    <source>
        <strain evidence="1">NBRC 110023</strain>
    </source>
</reference>
<name>A0AA37T4G2_9ALTE</name>
<reference evidence="1" key="2">
    <citation type="submission" date="2023-01" db="EMBL/GenBank/DDBJ databases">
        <title>Draft genome sequence of Agaribacter marinus strain NBRC 110023.</title>
        <authorList>
            <person name="Sun Q."/>
            <person name="Mori K."/>
        </authorList>
    </citation>
    <scope>NUCLEOTIDE SEQUENCE</scope>
    <source>
        <strain evidence="1">NBRC 110023</strain>
    </source>
</reference>
<evidence type="ECO:0008006" key="3">
    <source>
        <dbReference type="Google" id="ProtNLM"/>
    </source>
</evidence>
<comment type="caution">
    <text evidence="1">The sequence shown here is derived from an EMBL/GenBank/DDBJ whole genome shotgun (WGS) entry which is preliminary data.</text>
</comment>
<dbReference type="EMBL" id="BSOT01000006">
    <property type="protein sequence ID" value="GLR71843.1"/>
    <property type="molecule type" value="Genomic_DNA"/>
</dbReference>
<dbReference type="InterPro" id="IPR018714">
    <property type="entry name" value="DUF2237"/>
</dbReference>
<dbReference type="PANTHER" id="PTHR37466:SF1">
    <property type="entry name" value="SLR1628 PROTEIN"/>
    <property type="match status" value="1"/>
</dbReference>
<accession>A0AA37T4G2</accession>
<dbReference type="AlphaFoldDB" id="A0AA37T4G2"/>
<dbReference type="Pfam" id="PF09996">
    <property type="entry name" value="DUF2237"/>
    <property type="match status" value="1"/>
</dbReference>
<sequence length="120" mass="13034">MANETNVYGKPLQLCCGNTGFTREGFCYVPTGDTGNHSICAIMTDEFLAHSKSVGNDLISPNPMYGFNGLNAGDRWCLCAIRWKQALSVGAAPFVILDATNSKSLEIVSLSDLETYRYIA</sequence>
<evidence type="ECO:0000313" key="2">
    <source>
        <dbReference type="Proteomes" id="UP001156601"/>
    </source>
</evidence>
<dbReference type="PANTHER" id="PTHR37466">
    <property type="entry name" value="SLR1628 PROTEIN"/>
    <property type="match status" value="1"/>
</dbReference>
<protein>
    <recommendedName>
        <fullName evidence="3">DUF2237 domain-containing protein</fullName>
    </recommendedName>
</protein>
<proteinExistence type="predicted"/>
<dbReference type="Proteomes" id="UP001156601">
    <property type="component" value="Unassembled WGS sequence"/>
</dbReference>
<keyword evidence="2" id="KW-1185">Reference proteome</keyword>
<dbReference type="Gene3D" id="3.30.56.110">
    <property type="entry name" value="Protein of unknown function DUF2237"/>
    <property type="match status" value="1"/>
</dbReference>
<organism evidence="1 2">
    <name type="scientific">Agaribacter marinus</name>
    <dbReference type="NCBI Taxonomy" id="1431249"/>
    <lineage>
        <taxon>Bacteria</taxon>
        <taxon>Pseudomonadati</taxon>
        <taxon>Pseudomonadota</taxon>
        <taxon>Gammaproteobacteria</taxon>
        <taxon>Alteromonadales</taxon>
        <taxon>Alteromonadaceae</taxon>
        <taxon>Agaribacter</taxon>
    </lineage>
</organism>